<dbReference type="EMBL" id="WUBR01000002">
    <property type="protein sequence ID" value="MWV28163.1"/>
    <property type="molecule type" value="Genomic_DNA"/>
</dbReference>
<feature type="signal peptide" evidence="1">
    <location>
        <begin position="1"/>
        <end position="25"/>
    </location>
</feature>
<evidence type="ECO:0000256" key="1">
    <source>
        <dbReference type="SAM" id="SignalP"/>
    </source>
</evidence>
<reference evidence="2 3" key="2">
    <citation type="submission" date="2020-02" db="EMBL/GenBank/DDBJ databases">
        <title>Erythrobacter dongmakensis sp. nov., isolated from a tidal mudflat.</title>
        <authorList>
            <person name="Kim I.S."/>
        </authorList>
    </citation>
    <scope>NUCLEOTIDE SEQUENCE [LARGE SCALE GENOMIC DNA]</scope>
    <source>
        <strain evidence="2 3">GH3-10</strain>
    </source>
</reference>
<protein>
    <submittedName>
        <fullName evidence="2">Uncharacterized protein</fullName>
    </submittedName>
</protein>
<dbReference type="RefSeq" id="WP_160485788.1">
    <property type="nucleotide sequence ID" value="NZ_WUBR01000002.1"/>
</dbReference>
<name>A0A844XEI8_9SPHN</name>
<accession>A0A844XEI8</accession>
<comment type="caution">
    <text evidence="2">The sequence shown here is derived from an EMBL/GenBank/DDBJ whole genome shotgun (WGS) entry which is preliminary data.</text>
</comment>
<dbReference type="PROSITE" id="PS51257">
    <property type="entry name" value="PROKAR_LIPOPROTEIN"/>
    <property type="match status" value="1"/>
</dbReference>
<reference evidence="2 3" key="1">
    <citation type="submission" date="2019-12" db="EMBL/GenBank/DDBJ databases">
        <authorList>
            <person name="Lee S.D."/>
        </authorList>
    </citation>
    <scope>NUCLEOTIDE SEQUENCE [LARGE SCALE GENOMIC DNA]</scope>
    <source>
        <strain evidence="2 3">GH3-10</strain>
    </source>
</reference>
<keyword evidence="1" id="KW-0732">Signal</keyword>
<gene>
    <name evidence="2" type="ORF">GRF63_09620</name>
</gene>
<organism evidence="2 3">
    <name type="scientific">Aurantiacibacter rhizosphaerae</name>
    <dbReference type="NCBI Taxonomy" id="2691582"/>
    <lineage>
        <taxon>Bacteria</taxon>
        <taxon>Pseudomonadati</taxon>
        <taxon>Pseudomonadota</taxon>
        <taxon>Alphaproteobacteria</taxon>
        <taxon>Sphingomonadales</taxon>
        <taxon>Erythrobacteraceae</taxon>
        <taxon>Aurantiacibacter</taxon>
    </lineage>
</organism>
<keyword evidence="3" id="KW-1185">Reference proteome</keyword>
<evidence type="ECO:0000313" key="2">
    <source>
        <dbReference type="EMBL" id="MWV28163.1"/>
    </source>
</evidence>
<proteinExistence type="predicted"/>
<dbReference type="AlphaFoldDB" id="A0A844XEI8"/>
<sequence length="136" mass="14561">MIIRLTLAASLALAIAACVTPQATATDCGGESCVAIGDAFDTGSATITPLEVLEDSRCPTDAQCVWAGQLRIRALVERDGREREMELTHGTPTPALSGNVVLTQVWPVQKAEAATITPEAYRFAFSWTPIMLDVQR</sequence>
<dbReference type="Proteomes" id="UP000461409">
    <property type="component" value="Unassembled WGS sequence"/>
</dbReference>
<evidence type="ECO:0000313" key="3">
    <source>
        <dbReference type="Proteomes" id="UP000461409"/>
    </source>
</evidence>
<feature type="chain" id="PRO_5032772932" evidence="1">
    <location>
        <begin position="26"/>
        <end position="136"/>
    </location>
</feature>